<feature type="domain" description="HECT" evidence="8">
    <location>
        <begin position="633"/>
        <end position="926"/>
    </location>
</feature>
<dbReference type="PROSITE" id="PS50237">
    <property type="entry name" value="HECT"/>
    <property type="match status" value="1"/>
</dbReference>
<feature type="chain" id="PRO_5046260374" description="HECT-type E3 ubiquitin transferase" evidence="7">
    <location>
        <begin position="18"/>
        <end position="950"/>
    </location>
</feature>
<dbReference type="EMBL" id="SBIQ01000093">
    <property type="protein sequence ID" value="KAF7683375.1"/>
    <property type="molecule type" value="Genomic_DNA"/>
</dbReference>
<feature type="active site" description="Glycyl thioester intermediate" evidence="6">
    <location>
        <position position="915"/>
    </location>
</feature>
<reference evidence="9 10" key="1">
    <citation type="submission" date="2019-01" db="EMBL/GenBank/DDBJ databases">
        <title>Genomes sequencing and comparative genomics of infectious freshwater microsporidia, Cucumispora dikerogammari and Thelohania contejeani.</title>
        <authorList>
            <person name="Cormier A."/>
            <person name="Giraud I."/>
            <person name="Wattier R."/>
            <person name="Teixeira M."/>
            <person name="Grandjean F."/>
            <person name="Rigaud T."/>
            <person name="Cordaux R."/>
        </authorList>
    </citation>
    <scope>NUCLEOTIDE SEQUENCE [LARGE SCALE GENOMIC DNA]</scope>
    <source>
        <strain evidence="9">T1</strain>
        <tissue evidence="9">Spores</tissue>
    </source>
</reference>
<evidence type="ECO:0000256" key="7">
    <source>
        <dbReference type="SAM" id="SignalP"/>
    </source>
</evidence>
<dbReference type="InterPro" id="IPR050409">
    <property type="entry name" value="E3_ubiq-protein_ligase"/>
</dbReference>
<evidence type="ECO:0000313" key="9">
    <source>
        <dbReference type="EMBL" id="KAF7683375.1"/>
    </source>
</evidence>
<dbReference type="PANTHER" id="PTHR11254:SF67">
    <property type="entry name" value="E3 UBIQUITIN-PROTEIN LIGASE HUWE1"/>
    <property type="match status" value="1"/>
</dbReference>
<dbReference type="Pfam" id="PF00632">
    <property type="entry name" value="HECT"/>
    <property type="match status" value="1"/>
</dbReference>
<sequence length="950" mass="112154">MKFICLILVSCLSKITELDIKTLKNAEYLVLKSKCLDPLKIENKKFEDISNRLLKDNKEIGIMNPILKYCEISDIEKRWILSIFSIISKLEIDSCEAADNIIEFIGENIFSLTFIDDADFQTELHPKLVYLLNKLSEFKNQDYKFSNFINYDLKCLFIHRLNDSLDFFDHIKYNTKAVYTNYSNKNHHSLFMVFSAFIYCSTQPEKINYFTSNSLTSYLFSIAFADLSTTIILTTMYHILISTEVRNDTIFIVEDWETNKLSHHIIKKMLSLEDFMLDLNTLKSIINIKFNRIEDCIDIKNLVYFYFQNHDLQYGIRLYFLKEEEALLHFCIDFLFYSLTLTDKFDSKLEIFKYVNDKMLEETIIKFMNYYTYNIVKSICYFTNNVSNQIEADYINSLVNLLFHIINNTNSFKFYQISFTMNSLLNTFLSSNKGIVIKRNGIIDSSLHYMALETKQVSSNRYVLDTRKIYIMLIGLVFAENDILINNNRNEFFDCCFYKVMSLKLILKNSMENLGLYVCQELNNLDIERIECVNNDNSEMTSVLMDCIARYVINTDNISVADFYEQNDRNNEILNPSAIWNTNNIFIDINVTGNNIFIDSMNELQNKIEHFGGKIPANKYINIIDGSVARGDGVFKNWMKIIAEETIKLEKRYLFIECNTEKGKYMPCLLSEKAFELKKQEYRFIGQLIGLALKTNIFFEVEFVDFIYEFLLDESINIEAFIKTEFHFYFNNKILKKSFKEIKEEFKLNIIDHCEDEWEYKTIDIDFEYIILLAENKDSYHLEKMEKIIIHTIGVYLKRAIRKIREGFMETIDEFQFINNTSKQLKDKIFGDSVIGVDRWKELTKVTVKSDGGRKTAELFWLFIESSKIEYRREILKFWTGGVNFPKINTENIKPFNLIITEPADEMPYLKSSTCVNVLYLPILSSVNDFEIYFGNYDIMKKEAMRFNEY</sequence>
<dbReference type="EC" id="2.3.2.26" evidence="3"/>
<dbReference type="InterPro" id="IPR000569">
    <property type="entry name" value="HECT_dom"/>
</dbReference>
<comment type="catalytic activity">
    <reaction evidence="1">
        <text>S-ubiquitinyl-[E2 ubiquitin-conjugating enzyme]-L-cysteine + [acceptor protein]-L-lysine = [E2 ubiquitin-conjugating enzyme]-L-cysteine + N(6)-ubiquitinyl-[acceptor protein]-L-lysine.</text>
        <dbReference type="EC" id="2.3.2.26"/>
    </reaction>
</comment>
<name>A0ABQ7HZ19_9MICR</name>
<dbReference type="Gene3D" id="3.30.2410.10">
    <property type="entry name" value="Hect, E3 ligase catalytic domain"/>
    <property type="match status" value="1"/>
</dbReference>
<evidence type="ECO:0000256" key="5">
    <source>
        <dbReference type="ARBA" id="ARBA00022786"/>
    </source>
</evidence>
<organism evidence="9 10">
    <name type="scientific">Astathelohania contejeani</name>
    <dbReference type="NCBI Taxonomy" id="164912"/>
    <lineage>
        <taxon>Eukaryota</taxon>
        <taxon>Fungi</taxon>
        <taxon>Fungi incertae sedis</taxon>
        <taxon>Microsporidia</taxon>
        <taxon>Astathelohaniidae</taxon>
        <taxon>Astathelohania</taxon>
    </lineage>
</organism>
<dbReference type="Gene3D" id="3.90.1750.10">
    <property type="entry name" value="Hect, E3 ligase catalytic domains"/>
    <property type="match status" value="1"/>
</dbReference>
<keyword evidence="7" id="KW-0732">Signal</keyword>
<evidence type="ECO:0000259" key="8">
    <source>
        <dbReference type="PROSITE" id="PS50237"/>
    </source>
</evidence>
<protein>
    <recommendedName>
        <fullName evidence="3">HECT-type E3 ubiquitin transferase</fullName>
        <ecNumber evidence="3">2.3.2.26</ecNumber>
    </recommendedName>
</protein>
<evidence type="ECO:0000256" key="1">
    <source>
        <dbReference type="ARBA" id="ARBA00000885"/>
    </source>
</evidence>
<dbReference type="PANTHER" id="PTHR11254">
    <property type="entry name" value="HECT DOMAIN UBIQUITIN-PROTEIN LIGASE"/>
    <property type="match status" value="1"/>
</dbReference>
<keyword evidence="4" id="KW-0808">Transferase</keyword>
<evidence type="ECO:0000256" key="3">
    <source>
        <dbReference type="ARBA" id="ARBA00012485"/>
    </source>
</evidence>
<evidence type="ECO:0000256" key="2">
    <source>
        <dbReference type="ARBA" id="ARBA00004906"/>
    </source>
</evidence>
<dbReference type="InterPro" id="IPR035983">
    <property type="entry name" value="Hect_E3_ubiquitin_ligase"/>
</dbReference>
<feature type="signal peptide" evidence="7">
    <location>
        <begin position="1"/>
        <end position="17"/>
    </location>
</feature>
<evidence type="ECO:0000313" key="10">
    <source>
        <dbReference type="Proteomes" id="UP001516464"/>
    </source>
</evidence>
<evidence type="ECO:0000256" key="4">
    <source>
        <dbReference type="ARBA" id="ARBA00022679"/>
    </source>
</evidence>
<accession>A0ABQ7HZ19</accession>
<proteinExistence type="predicted"/>
<keyword evidence="10" id="KW-1185">Reference proteome</keyword>
<comment type="pathway">
    <text evidence="2">Protein modification; protein ubiquitination.</text>
</comment>
<dbReference type="Proteomes" id="UP001516464">
    <property type="component" value="Unassembled WGS sequence"/>
</dbReference>
<dbReference type="SMART" id="SM00119">
    <property type="entry name" value="HECTc"/>
    <property type="match status" value="1"/>
</dbReference>
<comment type="caution">
    <text evidence="9">The sequence shown here is derived from an EMBL/GenBank/DDBJ whole genome shotgun (WGS) entry which is preliminary data.</text>
</comment>
<evidence type="ECO:0000256" key="6">
    <source>
        <dbReference type="PROSITE-ProRule" id="PRU00104"/>
    </source>
</evidence>
<gene>
    <name evidence="9" type="primary">hyd</name>
    <name evidence="9" type="ORF">TCON_1413</name>
</gene>
<keyword evidence="5 6" id="KW-0833">Ubl conjugation pathway</keyword>
<dbReference type="SUPFAM" id="SSF56204">
    <property type="entry name" value="Hect, E3 ligase catalytic domain"/>
    <property type="match status" value="1"/>
</dbReference>